<organism evidence="1 2">
    <name type="scientific">Phnomibacter ginsenosidimutans</name>
    <dbReference type="NCBI Taxonomy" id="2676868"/>
    <lineage>
        <taxon>Bacteria</taxon>
        <taxon>Pseudomonadati</taxon>
        <taxon>Bacteroidota</taxon>
        <taxon>Chitinophagia</taxon>
        <taxon>Chitinophagales</taxon>
        <taxon>Chitinophagaceae</taxon>
        <taxon>Phnomibacter</taxon>
    </lineage>
</organism>
<accession>A0A6I6GPC3</accession>
<dbReference type="Proteomes" id="UP000426027">
    <property type="component" value="Chromosome"/>
</dbReference>
<proteinExistence type="predicted"/>
<gene>
    <name evidence="1" type="ORF">GLV81_12325</name>
</gene>
<reference evidence="1 2" key="1">
    <citation type="submission" date="2019-11" db="EMBL/GenBank/DDBJ databases">
        <authorList>
            <person name="Im W.T."/>
        </authorList>
    </citation>
    <scope>NUCLEOTIDE SEQUENCE [LARGE SCALE GENOMIC DNA]</scope>
    <source>
        <strain evidence="1 2">SB-02</strain>
    </source>
</reference>
<sequence>MSTTKSRRIFLYVPDGVGVRNYLYADLISTINASATIGMYHSLPAFVTDEVEKVHGKVVELHQIPAFTEQRNERLLRDIATFARLMRNSAVRNNNRIWKSLLLLKKRRAYGKYTIH</sequence>
<dbReference type="KEGG" id="fls:GLV81_12325"/>
<keyword evidence="2" id="KW-1185">Reference proteome</keyword>
<name>A0A6I6GPC3_9BACT</name>
<evidence type="ECO:0000313" key="2">
    <source>
        <dbReference type="Proteomes" id="UP000426027"/>
    </source>
</evidence>
<protein>
    <submittedName>
        <fullName evidence="1">Uncharacterized protein</fullName>
    </submittedName>
</protein>
<dbReference type="RefSeq" id="WP_157479135.1">
    <property type="nucleotide sequence ID" value="NZ_CP046566.1"/>
</dbReference>
<dbReference type="EMBL" id="CP046566">
    <property type="protein sequence ID" value="QGW28782.1"/>
    <property type="molecule type" value="Genomic_DNA"/>
</dbReference>
<evidence type="ECO:0000313" key="1">
    <source>
        <dbReference type="EMBL" id="QGW28782.1"/>
    </source>
</evidence>
<dbReference type="AlphaFoldDB" id="A0A6I6GPC3"/>